<proteinExistence type="inferred from homology"/>
<gene>
    <name evidence="3" type="ORF">QJT81_18780</name>
</gene>
<keyword evidence="1" id="KW-1277">Toxin-antitoxin system</keyword>
<dbReference type="EMBL" id="CP124756">
    <property type="protein sequence ID" value="WGZ93807.1"/>
    <property type="molecule type" value="Genomic_DNA"/>
</dbReference>
<dbReference type="KEGG" id="tput:QJT81_18780"/>
<dbReference type="PANTHER" id="PTHR35401:SF2">
    <property type="entry name" value="ABC-TYPE TRANSPORT SYSTEM"/>
    <property type="match status" value="1"/>
</dbReference>
<dbReference type="AlphaFoldDB" id="A0AA95HAL1"/>
<dbReference type="InterPro" id="IPR010985">
    <property type="entry name" value="Ribbon_hlx_hlx"/>
</dbReference>
<evidence type="ECO:0000256" key="1">
    <source>
        <dbReference type="ARBA" id="ARBA00022649"/>
    </source>
</evidence>
<protein>
    <submittedName>
        <fullName evidence="3">DUF1778 domain-containing protein</fullName>
    </submittedName>
</protein>
<dbReference type="InterPro" id="IPR014795">
    <property type="entry name" value="TacA_1-like"/>
</dbReference>
<evidence type="ECO:0000256" key="2">
    <source>
        <dbReference type="ARBA" id="ARBA00049988"/>
    </source>
</evidence>
<name>A0AA95HAL1_9GAMM</name>
<sequence>MIAAVEAIKQERMHIRVDSLVKRKLERAAFYTHKSLSEFVLAQALVSAEKIIQEHEAIKLSEQDWEVFLDALENPPHPNASLRKAFALHQKHVKQR</sequence>
<dbReference type="Pfam" id="PF08681">
    <property type="entry name" value="TacA1"/>
    <property type="match status" value="1"/>
</dbReference>
<dbReference type="PANTHER" id="PTHR35401">
    <property type="entry name" value="COPG FAMILY HELIX-TURN-HELIX PROTEIN-RELATED-RELATED"/>
    <property type="match status" value="1"/>
</dbReference>
<dbReference type="SUPFAM" id="SSF47598">
    <property type="entry name" value="Ribbon-helix-helix"/>
    <property type="match status" value="1"/>
</dbReference>
<accession>A0AA95HAL1</accession>
<comment type="similarity">
    <text evidence="2">Belongs to the TacA antitoxin family.</text>
</comment>
<reference evidence="3" key="1">
    <citation type="journal article" date="2023" name="Int. J. Mol. Sci.">
        <title>Metagenomics Revealed a New Genus 'Candidatus Thiocaldithrix dubininis' gen. nov., sp. nov. and a New Species 'Candidatus Thiothrix putei' sp. nov. in the Family Thiotrichaceae, Some Members of Which Have Traits of Both Na+- and H+-Motive Energetics.</title>
        <authorList>
            <person name="Ravin N.V."/>
            <person name="Muntyan M.S."/>
            <person name="Smolyakov D.D."/>
            <person name="Rudenko T.S."/>
            <person name="Beletsky A.V."/>
            <person name="Mardanov A.V."/>
            <person name="Grabovich M.Y."/>
        </authorList>
    </citation>
    <scope>NUCLEOTIDE SEQUENCE</scope>
    <source>
        <strain evidence="3">GKL-02</strain>
    </source>
</reference>
<evidence type="ECO:0000313" key="3">
    <source>
        <dbReference type="EMBL" id="WGZ93807.1"/>
    </source>
</evidence>
<dbReference type="Proteomes" id="UP001301326">
    <property type="component" value="Chromosome"/>
</dbReference>
<reference evidence="3" key="2">
    <citation type="submission" date="2023-04" db="EMBL/GenBank/DDBJ databases">
        <authorList>
            <person name="Beletskiy A.V."/>
            <person name="Mardanov A.V."/>
            <person name="Ravin N.V."/>
        </authorList>
    </citation>
    <scope>NUCLEOTIDE SEQUENCE</scope>
    <source>
        <strain evidence="3">GKL-02</strain>
    </source>
</reference>
<dbReference type="GO" id="GO:0006355">
    <property type="term" value="P:regulation of DNA-templated transcription"/>
    <property type="evidence" value="ECO:0007669"/>
    <property type="project" value="InterPro"/>
</dbReference>
<dbReference type="Gene3D" id="1.20.5.780">
    <property type="entry name" value="Single helix bin"/>
    <property type="match status" value="1"/>
</dbReference>
<organism evidence="3">
    <name type="scientific">Candidatus Thiothrix putei</name>
    <dbReference type="NCBI Taxonomy" id="3080811"/>
    <lineage>
        <taxon>Bacteria</taxon>
        <taxon>Pseudomonadati</taxon>
        <taxon>Pseudomonadota</taxon>
        <taxon>Gammaproteobacteria</taxon>
        <taxon>Thiotrichales</taxon>
        <taxon>Thiotrichaceae</taxon>
        <taxon>Thiothrix</taxon>
    </lineage>
</organism>